<proteinExistence type="predicted"/>
<reference evidence="2 4" key="1">
    <citation type="submission" date="2016-10" db="EMBL/GenBank/DDBJ databases">
        <authorList>
            <person name="Cai Z."/>
        </authorList>
    </citation>
    <scope>NUCLEOTIDE SEQUENCE [LARGE SCALE GENOMIC DNA]</scope>
</reference>
<gene>
    <name evidence="2" type="ORF">BQ4739_LOCUS17284</name>
    <name evidence="3" type="ORF">BQ4739_LOCUS17782</name>
</gene>
<dbReference type="Proteomes" id="UP000256970">
    <property type="component" value="Unassembled WGS sequence"/>
</dbReference>
<feature type="region of interest" description="Disordered" evidence="1">
    <location>
        <begin position="642"/>
        <end position="669"/>
    </location>
</feature>
<accession>A0A383WHM0</accession>
<feature type="compositionally biased region" description="Polar residues" evidence="1">
    <location>
        <begin position="875"/>
        <end position="889"/>
    </location>
</feature>
<feature type="region of interest" description="Disordered" evidence="1">
    <location>
        <begin position="344"/>
        <end position="370"/>
    </location>
</feature>
<evidence type="ECO:0000313" key="2">
    <source>
        <dbReference type="EMBL" id="SZX76921.1"/>
    </source>
</evidence>
<evidence type="ECO:0000313" key="4">
    <source>
        <dbReference type="Proteomes" id="UP000256970"/>
    </source>
</evidence>
<protein>
    <submittedName>
        <fullName evidence="2">Uncharacterized protein</fullName>
    </submittedName>
</protein>
<feature type="region of interest" description="Disordered" evidence="1">
    <location>
        <begin position="873"/>
        <end position="892"/>
    </location>
</feature>
<dbReference type="EMBL" id="FNXT01001270">
    <property type="protein sequence ID" value="SZX76921.1"/>
    <property type="molecule type" value="Genomic_DNA"/>
</dbReference>
<evidence type="ECO:0000313" key="3">
    <source>
        <dbReference type="EMBL" id="SZX77429.1"/>
    </source>
</evidence>
<sequence>MAYDRQRASSSDVVLERGPAGYHLRNFTADAASLRLRGGPYEVTRLAVAEARLAWPTWQSVQLQARGLRVELLQRQMPQAAVPPPALSSSQQLNVLEQLLWQGESKPSRGQWSWVRQWLLKAVLGLVELQLEDVRCQYVVPGQLGPEAAKQQHAGQRDGIAVSVRLLVLTPGVAATAAAAASGATSSSAPASACAAAGTDEAPAASGNTAASSQQKQNPVTQLSVTGVSIALMSSQPIPAAAAGVVPAPSTIGNCRPALAADLAACLLEEGWQQAHVVLKQWQCSIDVRSPSSRSASRPASAQAAEQAATVDQQLAAILMYKPAGVAEIDGGIVGNTARGELQPGVGKSCSTSRSSNTNKPSSSGGSSSSATRLCAYVDMKSLVVVVPPNAAAIACRVMSRHSQYRLLSPVWSVRPAQPVSAAPAVWWQHASTVVLAECRRRCPPSSMRQALDRRRRYVSLYRAVHAQQAGYLPGGTGQAAAKVAASAAEKALEAAESTMAACEIATHRIFVSLLHSRHLRRHPALRQQWLEALDGLGGFVDLIPGRGQGASRGEPGFAVSLHCPTIAIKLASNQQPQTAQLVAELRGLQLTMPAAGSAAATVQQLQVLLNSSPPGGSSSSSTYVPVLQLPKLDDLRANLTHEASSSSAANSTTGSTSPQAAAAAGVDAAAQSPRPSALGRIYQDSLISSYISKLQVQLGPMLVQLQPSLGLQTFDYFKAMRDFDAAAGLSSSSDKTVPLKQVVLDNFKRHKVPLSFALATLLPLLDVSCPQLAVLAPLKHVPRLDGRPPEQQPHNTAVDLVARLQKLHASVGYNSSCYSSLLQQVDATADAEVFFVQRALTAAAAQQQAGHFAAVWLHPDDAAQLDPAQYAPTAAQSPARTSFPSSTPGPARSAAVRASVMGLFGAGHAAPSEPAVPPMLAVTQPFVPLMRLQRFWTRLSTHIPTEPAVLGREHTTAGCSAGGLLLWLSPWQVGAGGLKAAGA</sequence>
<name>A0A383WHM0_TETOB</name>
<organism evidence="2 4">
    <name type="scientific">Tetradesmus obliquus</name>
    <name type="common">Green alga</name>
    <name type="synonym">Acutodesmus obliquus</name>
    <dbReference type="NCBI Taxonomy" id="3088"/>
    <lineage>
        <taxon>Eukaryota</taxon>
        <taxon>Viridiplantae</taxon>
        <taxon>Chlorophyta</taxon>
        <taxon>core chlorophytes</taxon>
        <taxon>Chlorophyceae</taxon>
        <taxon>CS clade</taxon>
        <taxon>Sphaeropleales</taxon>
        <taxon>Scenedesmaceae</taxon>
        <taxon>Tetradesmus</taxon>
    </lineage>
</organism>
<keyword evidence="4" id="KW-1185">Reference proteome</keyword>
<feature type="compositionally biased region" description="Low complexity" evidence="1">
    <location>
        <begin position="644"/>
        <end position="669"/>
    </location>
</feature>
<dbReference type="AlphaFoldDB" id="A0A383WHM0"/>
<feature type="compositionally biased region" description="Low complexity" evidence="1">
    <location>
        <begin position="351"/>
        <end position="370"/>
    </location>
</feature>
<evidence type="ECO:0000256" key="1">
    <source>
        <dbReference type="SAM" id="MobiDB-lite"/>
    </source>
</evidence>
<dbReference type="EMBL" id="FNXT01001284">
    <property type="protein sequence ID" value="SZX77429.1"/>
    <property type="molecule type" value="Genomic_DNA"/>
</dbReference>